<accession>A0A6S6TTS7</accession>
<gene>
    <name evidence="6" type="primary">ubiE</name>
    <name evidence="7" type="ORF">HELGO_WM52300</name>
</gene>
<dbReference type="UniPathway" id="UPA00079">
    <property type="reaction ID" value="UER00169"/>
</dbReference>
<comment type="pathway">
    <text evidence="6">Cofactor biosynthesis; ubiquinone biosynthesis.</text>
</comment>
<keyword evidence="7" id="KW-0830">Ubiquinone</keyword>
<name>A0A6S6TTS7_9GAMM</name>
<keyword evidence="2 6" id="KW-0489">Methyltransferase</keyword>
<dbReference type="EC" id="2.1.1.163" evidence="6"/>
<sequence>MEKEQTTHFGYKQVPVNEKVNKVADVFHSVADKYDVMNDVMSMGVHRLWKRYTIASAGAKRGDQILDLAGGTGDLAAKFARIVGDQGKVILSDINGSMLEAGRKRLIDMGIAGNVEYIQANAECLPFDDNSFDIITIAFGLRNVTDKDKALASMLRVLKPGGRLLVLEFSKPIAPLAPVYDQYSFKFLPMMGKLIANDEESYRYLAESIRMHPDQETLKSMMEYAGFDRVSFKNMTGGIVALHKGFKF</sequence>
<comment type="catalytic activity">
    <reaction evidence="6">
        <text>a 2-demethylmenaquinol + S-adenosyl-L-methionine = a menaquinol + S-adenosyl-L-homocysteine + H(+)</text>
        <dbReference type="Rhea" id="RHEA:42640"/>
        <dbReference type="Rhea" id="RHEA-COMP:9539"/>
        <dbReference type="Rhea" id="RHEA-COMP:9563"/>
        <dbReference type="ChEBI" id="CHEBI:15378"/>
        <dbReference type="ChEBI" id="CHEBI:18151"/>
        <dbReference type="ChEBI" id="CHEBI:55437"/>
        <dbReference type="ChEBI" id="CHEBI:57856"/>
        <dbReference type="ChEBI" id="CHEBI:59789"/>
        <dbReference type="EC" id="2.1.1.163"/>
    </reaction>
</comment>
<evidence type="ECO:0000256" key="2">
    <source>
        <dbReference type="ARBA" id="ARBA00022603"/>
    </source>
</evidence>
<dbReference type="EMBL" id="CACVAV010000308">
    <property type="protein sequence ID" value="CAA6820080.1"/>
    <property type="molecule type" value="Genomic_DNA"/>
</dbReference>
<feature type="binding site" evidence="6">
    <location>
        <position position="93"/>
    </location>
    <ligand>
        <name>S-adenosyl-L-methionine</name>
        <dbReference type="ChEBI" id="CHEBI:59789"/>
    </ligand>
</feature>
<dbReference type="Gene3D" id="3.40.50.150">
    <property type="entry name" value="Vaccinia Virus protein VP39"/>
    <property type="match status" value="1"/>
</dbReference>
<dbReference type="PROSITE" id="PS01184">
    <property type="entry name" value="UBIE_2"/>
    <property type="match status" value="1"/>
</dbReference>
<comment type="caution">
    <text evidence="6">Lacks conserved residue(s) required for the propagation of feature annotation.</text>
</comment>
<evidence type="ECO:0000256" key="3">
    <source>
        <dbReference type="ARBA" id="ARBA00022679"/>
    </source>
</evidence>
<dbReference type="NCBIfam" id="TIGR01934">
    <property type="entry name" value="MenG_MenH_UbiE"/>
    <property type="match status" value="1"/>
</dbReference>
<evidence type="ECO:0000256" key="5">
    <source>
        <dbReference type="ARBA" id="ARBA00022691"/>
    </source>
</evidence>
<comment type="pathway">
    <text evidence="6">Quinol/quinone metabolism; menaquinone biosynthesis; menaquinol from 1,4-dihydroxy-2-naphthoate: step 2/2.</text>
</comment>
<dbReference type="PANTHER" id="PTHR43591">
    <property type="entry name" value="METHYLTRANSFERASE"/>
    <property type="match status" value="1"/>
</dbReference>
<dbReference type="HAMAP" id="MF_01813">
    <property type="entry name" value="MenG_UbiE_methyltr"/>
    <property type="match status" value="1"/>
</dbReference>
<organism evidence="7">
    <name type="scientific">uncultured Thiotrichaceae bacterium</name>
    <dbReference type="NCBI Taxonomy" id="298394"/>
    <lineage>
        <taxon>Bacteria</taxon>
        <taxon>Pseudomonadati</taxon>
        <taxon>Pseudomonadota</taxon>
        <taxon>Gammaproteobacteria</taxon>
        <taxon>Thiotrichales</taxon>
        <taxon>Thiotrichaceae</taxon>
        <taxon>environmental samples</taxon>
    </lineage>
</organism>
<protein>
    <recommendedName>
        <fullName evidence="6">Ubiquinone/menaquinone biosynthesis C-methyltransferase UbiE</fullName>
        <ecNumber evidence="6">2.1.1.163</ecNumber>
        <ecNumber evidence="6">2.1.1.201</ecNumber>
    </recommendedName>
    <alternativeName>
        <fullName evidence="6">2-methoxy-6-polyprenyl-1,4-benzoquinol methylase</fullName>
    </alternativeName>
    <alternativeName>
        <fullName evidence="6">Demethylmenaquinone methyltransferase</fullName>
    </alternativeName>
</protein>
<evidence type="ECO:0000256" key="6">
    <source>
        <dbReference type="HAMAP-Rule" id="MF_01813"/>
    </source>
</evidence>
<proteinExistence type="inferred from homology"/>
<dbReference type="NCBIfam" id="NF001240">
    <property type="entry name" value="PRK00216.1-1"/>
    <property type="match status" value="1"/>
</dbReference>
<dbReference type="GO" id="GO:0008425">
    <property type="term" value="F:2-methoxy-6-polyprenyl-1,4-benzoquinol methyltransferase activity"/>
    <property type="evidence" value="ECO:0007669"/>
    <property type="project" value="UniProtKB-UniRule"/>
</dbReference>
<dbReference type="SUPFAM" id="SSF53335">
    <property type="entry name" value="S-adenosyl-L-methionine-dependent methyltransferases"/>
    <property type="match status" value="1"/>
</dbReference>
<dbReference type="CDD" id="cd02440">
    <property type="entry name" value="AdoMet_MTases"/>
    <property type="match status" value="1"/>
</dbReference>
<keyword evidence="3 6" id="KW-0808">Transferase</keyword>
<evidence type="ECO:0000313" key="7">
    <source>
        <dbReference type="EMBL" id="CAA6820080.1"/>
    </source>
</evidence>
<dbReference type="GO" id="GO:0043770">
    <property type="term" value="F:demethylmenaquinone methyltransferase activity"/>
    <property type="evidence" value="ECO:0007669"/>
    <property type="project" value="UniProtKB-UniRule"/>
</dbReference>
<dbReference type="PROSITE" id="PS01183">
    <property type="entry name" value="UBIE_1"/>
    <property type="match status" value="1"/>
</dbReference>
<dbReference type="UniPathway" id="UPA00232"/>
<feature type="binding site" evidence="6">
    <location>
        <begin position="121"/>
        <end position="122"/>
    </location>
    <ligand>
        <name>S-adenosyl-L-methionine</name>
        <dbReference type="ChEBI" id="CHEBI:59789"/>
    </ligand>
</feature>
<feature type="binding site" evidence="6">
    <location>
        <position position="72"/>
    </location>
    <ligand>
        <name>S-adenosyl-L-methionine</name>
        <dbReference type="ChEBI" id="CHEBI:59789"/>
    </ligand>
</feature>
<comment type="similarity">
    <text evidence="6">Belongs to the class I-like SAM-binding methyltransferase superfamily. MenG/UbiE family.</text>
</comment>
<keyword evidence="5 6" id="KW-0949">S-adenosyl-L-methionine</keyword>
<comment type="function">
    <text evidence="6">Methyltransferase required for the conversion of demethylmenaquinol (DMKH2) to menaquinol (MKH2) and the conversion of 2-polyprenyl-6-methoxy-1,4-benzoquinol (DDMQH2) to 2-polyprenyl-3-methyl-6-methoxy-1,4-benzoquinol (DMQH2).</text>
</comment>
<evidence type="ECO:0000256" key="1">
    <source>
        <dbReference type="ARBA" id="ARBA00022428"/>
    </source>
</evidence>
<dbReference type="Pfam" id="PF01209">
    <property type="entry name" value="Ubie_methyltran"/>
    <property type="match status" value="1"/>
</dbReference>
<dbReference type="GO" id="GO:0009234">
    <property type="term" value="P:menaquinone biosynthetic process"/>
    <property type="evidence" value="ECO:0007669"/>
    <property type="project" value="UniProtKB-UniRule"/>
</dbReference>
<dbReference type="NCBIfam" id="NF001244">
    <property type="entry name" value="PRK00216.1-5"/>
    <property type="match status" value="1"/>
</dbReference>
<dbReference type="AlphaFoldDB" id="A0A6S6TTS7"/>
<dbReference type="NCBIfam" id="NF001242">
    <property type="entry name" value="PRK00216.1-3"/>
    <property type="match status" value="1"/>
</dbReference>
<dbReference type="GO" id="GO:0009060">
    <property type="term" value="P:aerobic respiration"/>
    <property type="evidence" value="ECO:0007669"/>
    <property type="project" value="UniProtKB-UniRule"/>
</dbReference>
<evidence type="ECO:0000256" key="4">
    <source>
        <dbReference type="ARBA" id="ARBA00022688"/>
    </source>
</evidence>
<dbReference type="GO" id="GO:0032259">
    <property type="term" value="P:methylation"/>
    <property type="evidence" value="ECO:0007669"/>
    <property type="project" value="UniProtKB-KW"/>
</dbReference>
<keyword evidence="1 6" id="KW-0474">Menaquinone biosynthesis</keyword>
<dbReference type="EC" id="2.1.1.201" evidence="6"/>
<comment type="catalytic activity">
    <reaction evidence="6">
        <text>a 2-methoxy-6-(all-trans-polyprenyl)benzene-1,4-diol + S-adenosyl-L-methionine = a 5-methoxy-2-methyl-3-(all-trans-polyprenyl)benzene-1,4-diol + S-adenosyl-L-homocysteine + H(+)</text>
        <dbReference type="Rhea" id="RHEA:28286"/>
        <dbReference type="Rhea" id="RHEA-COMP:10858"/>
        <dbReference type="Rhea" id="RHEA-COMP:10859"/>
        <dbReference type="ChEBI" id="CHEBI:15378"/>
        <dbReference type="ChEBI" id="CHEBI:57856"/>
        <dbReference type="ChEBI" id="CHEBI:59789"/>
        <dbReference type="ChEBI" id="CHEBI:84166"/>
        <dbReference type="ChEBI" id="CHEBI:84167"/>
        <dbReference type="EC" id="2.1.1.201"/>
    </reaction>
</comment>
<dbReference type="PANTHER" id="PTHR43591:SF24">
    <property type="entry name" value="2-METHOXY-6-POLYPRENYL-1,4-BENZOQUINOL METHYLASE, MITOCHONDRIAL"/>
    <property type="match status" value="1"/>
</dbReference>
<dbReference type="InterPro" id="IPR023576">
    <property type="entry name" value="UbiE/COQ5_MeTrFase_CS"/>
</dbReference>
<dbReference type="PROSITE" id="PS51608">
    <property type="entry name" value="SAM_MT_UBIE"/>
    <property type="match status" value="1"/>
</dbReference>
<dbReference type="InterPro" id="IPR029063">
    <property type="entry name" value="SAM-dependent_MTases_sf"/>
</dbReference>
<dbReference type="FunFam" id="3.40.50.150:FF:000014">
    <property type="entry name" value="Ubiquinone/menaquinone biosynthesis C-methyltransferase UbiE"/>
    <property type="match status" value="1"/>
</dbReference>
<reference evidence="7" key="1">
    <citation type="submission" date="2020-01" db="EMBL/GenBank/DDBJ databases">
        <authorList>
            <person name="Meier V. D."/>
            <person name="Meier V D."/>
        </authorList>
    </citation>
    <scope>NUCLEOTIDE SEQUENCE</scope>
    <source>
        <strain evidence="7">HLG_WM_MAG_08</strain>
    </source>
</reference>
<keyword evidence="4 6" id="KW-0831">Ubiquinone biosynthesis</keyword>
<dbReference type="InterPro" id="IPR004033">
    <property type="entry name" value="UbiE/COQ5_MeTrFase"/>
</dbReference>